<gene>
    <name evidence="1" type="ORF">FJU31_05810</name>
</gene>
<name>A0ABQ6T2X2_9GAMM</name>
<reference evidence="1 2" key="1">
    <citation type="journal article" date="2020" name="Antonie Van Leeuwenhoek">
        <title>Stenotrophomonas cyclobalanopsidis sp. nov., isolated from the leaf spot disease of Cyclobalanopsis patelliformis.</title>
        <authorList>
            <person name="Bian D.R."/>
            <person name="Xue H."/>
            <person name="Piao C.G."/>
            <person name="Li Y."/>
        </authorList>
    </citation>
    <scope>NUCLEOTIDE SEQUENCE [LARGE SCALE GENOMIC DNA]</scope>
    <source>
        <strain evidence="1 2">TPQG1-4</strain>
    </source>
</reference>
<keyword evidence="2" id="KW-1185">Reference proteome</keyword>
<accession>A0ABQ6T2X2</accession>
<dbReference type="RefSeq" id="WP_150453899.1">
    <property type="nucleotide sequence ID" value="NZ_VYKI01000005.1"/>
</dbReference>
<dbReference type="Gene3D" id="2.60.290.11">
    <property type="entry name" value="TM1070-like"/>
    <property type="match status" value="1"/>
</dbReference>
<dbReference type="InterPro" id="IPR009794">
    <property type="entry name" value="ASRT"/>
</dbReference>
<organism evidence="1 2">
    <name type="scientific">Stenotrophomonas cyclobalanopsidis</name>
    <dbReference type="NCBI Taxonomy" id="2771362"/>
    <lineage>
        <taxon>Bacteria</taxon>
        <taxon>Pseudomonadati</taxon>
        <taxon>Pseudomonadota</taxon>
        <taxon>Gammaproteobacteria</taxon>
        <taxon>Lysobacterales</taxon>
        <taxon>Lysobacteraceae</taxon>
        <taxon>Stenotrophomonas</taxon>
    </lineage>
</organism>
<dbReference type="InterPro" id="IPR036698">
    <property type="entry name" value="TM1070-like_sf"/>
</dbReference>
<protein>
    <submittedName>
        <fullName evidence="1">Sensory rhodopsin transducer</fullName>
    </submittedName>
</protein>
<sequence length="128" mass="14199">MTQDESGALGRTRWAIAEGYIPSWSNGREPELESHETCCILNAGSTDARISLMLYFEDREPQGPYIFTVPAQRTCHKRFNDLQEPAPVPLGVGFSCVIQSDVPVVVQHTRLDSRQAANSIMTTIAHPL</sequence>
<dbReference type="SUPFAM" id="SSF89232">
    <property type="entry name" value="Hypothetical protein TM1070"/>
    <property type="match status" value="1"/>
</dbReference>
<dbReference type="Proteomes" id="UP000326367">
    <property type="component" value="Unassembled WGS sequence"/>
</dbReference>
<comment type="caution">
    <text evidence="1">The sequence shown here is derived from an EMBL/GenBank/DDBJ whole genome shotgun (WGS) entry which is preliminary data.</text>
</comment>
<dbReference type="Pfam" id="PF07100">
    <property type="entry name" value="ASRT"/>
    <property type="match status" value="1"/>
</dbReference>
<dbReference type="EMBL" id="VYKI01000005">
    <property type="protein sequence ID" value="KAA9001479.1"/>
    <property type="molecule type" value="Genomic_DNA"/>
</dbReference>
<proteinExistence type="predicted"/>
<dbReference type="PIRSF" id="PIRSF008711">
    <property type="entry name" value="UCP008711"/>
    <property type="match status" value="1"/>
</dbReference>
<evidence type="ECO:0000313" key="2">
    <source>
        <dbReference type="Proteomes" id="UP000326367"/>
    </source>
</evidence>
<evidence type="ECO:0000313" key="1">
    <source>
        <dbReference type="EMBL" id="KAA9001479.1"/>
    </source>
</evidence>